<accession>A0A8J5W404</accession>
<feature type="region of interest" description="Disordered" evidence="1">
    <location>
        <begin position="26"/>
        <end position="59"/>
    </location>
</feature>
<dbReference type="AlphaFoldDB" id="A0A8J5W404"/>
<organism evidence="2 3">
    <name type="scientific">Zizania palustris</name>
    <name type="common">Northern wild rice</name>
    <dbReference type="NCBI Taxonomy" id="103762"/>
    <lineage>
        <taxon>Eukaryota</taxon>
        <taxon>Viridiplantae</taxon>
        <taxon>Streptophyta</taxon>
        <taxon>Embryophyta</taxon>
        <taxon>Tracheophyta</taxon>
        <taxon>Spermatophyta</taxon>
        <taxon>Magnoliopsida</taxon>
        <taxon>Liliopsida</taxon>
        <taxon>Poales</taxon>
        <taxon>Poaceae</taxon>
        <taxon>BOP clade</taxon>
        <taxon>Oryzoideae</taxon>
        <taxon>Oryzeae</taxon>
        <taxon>Zizaniinae</taxon>
        <taxon>Zizania</taxon>
    </lineage>
</organism>
<protein>
    <submittedName>
        <fullName evidence="2">Uncharacterized protein</fullName>
    </submittedName>
</protein>
<reference evidence="2" key="2">
    <citation type="submission" date="2021-02" db="EMBL/GenBank/DDBJ databases">
        <authorList>
            <person name="Kimball J.A."/>
            <person name="Haas M.W."/>
            <person name="Macchietto M."/>
            <person name="Kono T."/>
            <person name="Duquette J."/>
            <person name="Shao M."/>
        </authorList>
    </citation>
    <scope>NUCLEOTIDE SEQUENCE</scope>
    <source>
        <tissue evidence="2">Fresh leaf tissue</tissue>
    </source>
</reference>
<feature type="compositionally biased region" description="Low complexity" evidence="1">
    <location>
        <begin position="125"/>
        <end position="138"/>
    </location>
</feature>
<evidence type="ECO:0000313" key="2">
    <source>
        <dbReference type="EMBL" id="KAG8074494.1"/>
    </source>
</evidence>
<name>A0A8J5W404_ZIZPA</name>
<evidence type="ECO:0000313" key="3">
    <source>
        <dbReference type="Proteomes" id="UP000729402"/>
    </source>
</evidence>
<comment type="caution">
    <text evidence="2">The sequence shown here is derived from an EMBL/GenBank/DDBJ whole genome shotgun (WGS) entry which is preliminary data.</text>
</comment>
<keyword evidence="3" id="KW-1185">Reference proteome</keyword>
<sequence length="138" mass="15292">MEKENRVHGLTHSPRAAQAAMRRKKMTEQLTGRGSGRRCMRRRAPGMHEASARRRAGDGCCPAHRLASWARCCRSRTRLGRRDDQVPRRRHRLHQGPEAGAATTRSTLPPPPYKIEETLPHGHGATATTTTTTVAAVS</sequence>
<dbReference type="Proteomes" id="UP000729402">
    <property type="component" value="Unassembled WGS sequence"/>
</dbReference>
<proteinExistence type="predicted"/>
<gene>
    <name evidence="2" type="ORF">GUJ93_ZPchr0006g40931</name>
</gene>
<dbReference type="EMBL" id="JAAALK010000283">
    <property type="protein sequence ID" value="KAG8074494.1"/>
    <property type="molecule type" value="Genomic_DNA"/>
</dbReference>
<evidence type="ECO:0000256" key="1">
    <source>
        <dbReference type="SAM" id="MobiDB-lite"/>
    </source>
</evidence>
<reference evidence="2" key="1">
    <citation type="journal article" date="2021" name="bioRxiv">
        <title>Whole Genome Assembly and Annotation of Northern Wild Rice, Zizania palustris L., Supports a Whole Genome Duplication in the Zizania Genus.</title>
        <authorList>
            <person name="Haas M."/>
            <person name="Kono T."/>
            <person name="Macchietto M."/>
            <person name="Millas R."/>
            <person name="McGilp L."/>
            <person name="Shao M."/>
            <person name="Duquette J."/>
            <person name="Hirsch C.N."/>
            <person name="Kimball J."/>
        </authorList>
    </citation>
    <scope>NUCLEOTIDE SEQUENCE</scope>
    <source>
        <tissue evidence="2">Fresh leaf tissue</tissue>
    </source>
</reference>
<feature type="region of interest" description="Disordered" evidence="1">
    <location>
        <begin position="76"/>
        <end position="138"/>
    </location>
</feature>
<feature type="compositionally biased region" description="Basic residues" evidence="1">
    <location>
        <begin position="35"/>
        <end position="45"/>
    </location>
</feature>